<dbReference type="PROSITE" id="PS50211">
    <property type="entry name" value="DENN"/>
    <property type="match status" value="1"/>
</dbReference>
<dbReference type="InterPro" id="IPR037516">
    <property type="entry name" value="Tripartite_DENN"/>
</dbReference>
<evidence type="ECO:0000313" key="4">
    <source>
        <dbReference type="Proteomes" id="UP001153365"/>
    </source>
</evidence>
<keyword evidence="4" id="KW-1185">Reference proteome</keyword>
<dbReference type="InterPro" id="IPR024224">
    <property type="entry name" value="DENND6"/>
</dbReference>
<reference evidence="3" key="1">
    <citation type="submission" date="2022-06" db="EMBL/GenBank/DDBJ databases">
        <authorList>
            <consortium name="SYNGENTA / RWTH Aachen University"/>
        </authorList>
    </citation>
    <scope>NUCLEOTIDE SEQUENCE</scope>
</reference>
<evidence type="ECO:0000259" key="2">
    <source>
        <dbReference type="PROSITE" id="PS50211"/>
    </source>
</evidence>
<gene>
    <name evidence="3" type="ORF">PPACK8108_LOCUS25766</name>
</gene>
<organism evidence="3 4">
    <name type="scientific">Phakopsora pachyrhizi</name>
    <name type="common">Asian soybean rust disease fungus</name>
    <dbReference type="NCBI Taxonomy" id="170000"/>
    <lineage>
        <taxon>Eukaryota</taxon>
        <taxon>Fungi</taxon>
        <taxon>Dikarya</taxon>
        <taxon>Basidiomycota</taxon>
        <taxon>Pucciniomycotina</taxon>
        <taxon>Pucciniomycetes</taxon>
        <taxon>Pucciniales</taxon>
        <taxon>Phakopsoraceae</taxon>
        <taxon>Phakopsora</taxon>
    </lineage>
</organism>
<evidence type="ECO:0000256" key="1">
    <source>
        <dbReference type="ARBA" id="ARBA00007159"/>
    </source>
</evidence>
<dbReference type="EMBL" id="CALTRL010006294">
    <property type="protein sequence ID" value="CAH7690419.1"/>
    <property type="molecule type" value="Genomic_DNA"/>
</dbReference>
<sequence>MKRRLEIPGQTIPDRVLKLARRWILTFGLINFDLDEGPDFDNCYPEASFSSNQMSNIAFSSFPDCARTGCLMFSWRIPVTGRDQSRCNEDLRQACDHQSNNLTDQSPSDSLMVTTSLDENDGCVRPGGDLFGYVYFVQEKDETYLRGYNQRSIVLITHLSDYAGLFSTLVNRLGPLYATQGSSILEAAIHNMSSWPDPVAGTSPELAFLGQVHTFVIPLEHQPQLLEPRSQSRSTLHGEILSSTPPTYLSSILFGRSNNSPSLLSSGPTPSSNSIIWLLWEILVLGEPLIVFGNSPDLVSETIIHLKNLIKPIPFRGDWRPYITIHDPDFQNLFSKNKARGAVLIGVTNPIIVSNNQNSWPHILCIKNNNNSGIGIGSGSAQFGLITDRKRHLHKDKNFVKQLEACLERQDYHQADVVISRHFSLLTEQFLQPLQRYFTTLLPVEHSLSKPQRPGSFNEEVFLKSLREHTTALEFRSPRFLMTTGLSIINGFYVKFLRSINFSGWLHHQVDQAQSSGRVRYLNRLESPFELEKWVNSDGIKSKDEIDELLSRIEIELVCC</sequence>
<dbReference type="GO" id="GO:0055037">
    <property type="term" value="C:recycling endosome"/>
    <property type="evidence" value="ECO:0007669"/>
    <property type="project" value="TreeGrafter"/>
</dbReference>
<accession>A0AAV0BTG6</accession>
<dbReference type="Proteomes" id="UP001153365">
    <property type="component" value="Unassembled WGS sequence"/>
</dbReference>
<dbReference type="AlphaFoldDB" id="A0AAV0BTG6"/>
<feature type="domain" description="UDENN" evidence="2">
    <location>
        <begin position="25"/>
        <end position="516"/>
    </location>
</feature>
<dbReference type="GO" id="GO:0005085">
    <property type="term" value="F:guanyl-nucleotide exchange factor activity"/>
    <property type="evidence" value="ECO:0007669"/>
    <property type="project" value="InterPro"/>
</dbReference>
<comment type="similarity">
    <text evidence="1">Belongs to the DENND6 family.</text>
</comment>
<dbReference type="PANTHER" id="PTHR13677:SF0">
    <property type="entry name" value="LD41638P"/>
    <property type="match status" value="1"/>
</dbReference>
<proteinExistence type="inferred from homology"/>
<evidence type="ECO:0000313" key="3">
    <source>
        <dbReference type="EMBL" id="CAH7690419.1"/>
    </source>
</evidence>
<name>A0AAV0BTG6_PHAPC</name>
<dbReference type="PANTHER" id="PTHR13677">
    <property type="entry name" value="LD41638P"/>
    <property type="match status" value="1"/>
</dbReference>
<protein>
    <submittedName>
        <fullName evidence="3">Expressed protein</fullName>
    </submittedName>
</protein>
<comment type="caution">
    <text evidence="3">The sequence shown here is derived from an EMBL/GenBank/DDBJ whole genome shotgun (WGS) entry which is preliminary data.</text>
</comment>